<proteinExistence type="inferred from homology"/>
<accession>A0ABX4EKM9</accession>
<dbReference type="InterPro" id="IPR018303">
    <property type="entry name" value="ATPase_P-typ_P_site"/>
</dbReference>
<dbReference type="InterPro" id="IPR023299">
    <property type="entry name" value="ATPase_P-typ_cyto_dom_N"/>
</dbReference>
<dbReference type="RefSeq" id="WP_094447927.1">
    <property type="nucleotide sequence ID" value="NZ_CAMHUK010000051.1"/>
</dbReference>
<feature type="domain" description="P-type ATPase A" evidence="11">
    <location>
        <begin position="121"/>
        <end position="221"/>
    </location>
</feature>
<sequence length="629" mass="68068">MNKKLIRIIVSSVLLAICAFIEHTQHLPVWQLLILYLVPFLVAGYDVIAEALEGIMEGEPFNEDFLMCVATIGALFIGFLPGAETEFAEAVFVMLFFQIGELFEDYAEDKSRDSILELMNINPDVAHVMQDGQLTTCSPEQVNVGDIIVIQPGEMVPLDGKVIEGRSSLNTAALTGESLPREVDLGDEVISGCINLSGVLQVKVLKQYGQSTAQKIINLVENASERKSKSETFIARFAHVYTPIVVFAAIALAFIPPIFSGHFAESFPAWLGRALTFLVVSCPCALVISVPLTFFAGIGGASRQGVLIKGGNYMDTLAKLRMVVFDKTGTLTEGKFSVTDIHPEKISKDELLHLAAHVERYSTHPIAQSLRLAYGHEDDNCEVSEVEEMAGHGVRACINGKQVCVGNRKMLDDMGIKIDTCKRCIDQVATEVHVVIDGEYAGHILVADLVKKDTVEAIQMLKKAGIDRLVMLTGDKENVAKQVADSIGMDEYHAELLPVDKVKIVEKLLNHSSVEHRGTLAFVGDGINDAPVLARADVGIAMGALGSDAAIEAADVVLMDDKPSKIETAIRIARRTIGIARQNVGFAIGVKIAVLILAAVGVATMWMAVFADVGVMVLAVLNAMRAMKK</sequence>
<name>A0ABX4EKM9_SEGBR</name>
<evidence type="ECO:0000256" key="4">
    <source>
        <dbReference type="ARBA" id="ARBA00022723"/>
    </source>
</evidence>
<comment type="caution">
    <text evidence="12">The sequence shown here is derived from an EMBL/GenBank/DDBJ whole genome shotgun (WGS) entry which is preliminary data.</text>
</comment>
<dbReference type="SUPFAM" id="SSF56784">
    <property type="entry name" value="HAD-like"/>
    <property type="match status" value="1"/>
</dbReference>
<gene>
    <name evidence="12" type="primary">cadA</name>
    <name evidence="12" type="ORF">CIK91_00705</name>
</gene>
<dbReference type="PANTHER" id="PTHR48085">
    <property type="entry name" value="CADMIUM/ZINC-TRANSPORTING ATPASE HMA2-RELATED"/>
    <property type="match status" value="1"/>
</dbReference>
<dbReference type="SFLD" id="SFLDS00003">
    <property type="entry name" value="Haloacid_Dehalogenase"/>
    <property type="match status" value="1"/>
</dbReference>
<evidence type="ECO:0000256" key="5">
    <source>
        <dbReference type="ARBA" id="ARBA00022967"/>
    </source>
</evidence>
<keyword evidence="3 10" id="KW-0812">Transmembrane</keyword>
<dbReference type="EC" id="7.2.2.12" evidence="8"/>
<feature type="transmembrane region" description="Helical" evidence="10">
    <location>
        <begin position="34"/>
        <end position="52"/>
    </location>
</feature>
<protein>
    <recommendedName>
        <fullName evidence="8">P-type Zn(2+) transporter</fullName>
        <ecNumber evidence="8">7.2.2.12</ecNumber>
    </recommendedName>
</protein>
<dbReference type="Gene3D" id="3.40.50.1000">
    <property type="entry name" value="HAD superfamily/HAD-like"/>
    <property type="match status" value="1"/>
</dbReference>
<evidence type="ECO:0000259" key="11">
    <source>
        <dbReference type="Pfam" id="PF00122"/>
    </source>
</evidence>
<keyword evidence="4 10" id="KW-0479">Metal-binding</keyword>
<dbReference type="SFLD" id="SFLDG00002">
    <property type="entry name" value="C1.7:_P-type_atpase_like"/>
    <property type="match status" value="1"/>
</dbReference>
<dbReference type="InterPro" id="IPR059000">
    <property type="entry name" value="ATPase_P-type_domA"/>
</dbReference>
<evidence type="ECO:0000256" key="2">
    <source>
        <dbReference type="ARBA" id="ARBA00006024"/>
    </source>
</evidence>
<dbReference type="InterPro" id="IPR036412">
    <property type="entry name" value="HAD-like_sf"/>
</dbReference>
<evidence type="ECO:0000256" key="1">
    <source>
        <dbReference type="ARBA" id="ARBA00004370"/>
    </source>
</evidence>
<dbReference type="InterPro" id="IPR051014">
    <property type="entry name" value="Cation_Transport_ATPase_IB"/>
</dbReference>
<dbReference type="Gene3D" id="3.40.1110.10">
    <property type="entry name" value="Calcium-transporting ATPase, cytoplasmic domain N"/>
    <property type="match status" value="1"/>
</dbReference>
<dbReference type="InterPro" id="IPR027256">
    <property type="entry name" value="P-typ_ATPase_IB"/>
</dbReference>
<comment type="subcellular location">
    <subcellularLocation>
        <location evidence="10">Cell membrane</location>
    </subcellularLocation>
    <subcellularLocation>
        <location evidence="1">Membrane</location>
    </subcellularLocation>
</comment>
<keyword evidence="10" id="KW-1003">Cell membrane</keyword>
<dbReference type="InterPro" id="IPR023214">
    <property type="entry name" value="HAD_sf"/>
</dbReference>
<keyword evidence="13" id="KW-1185">Reference proteome</keyword>
<dbReference type="InterPro" id="IPR001757">
    <property type="entry name" value="P_typ_ATPase"/>
</dbReference>
<dbReference type="Proteomes" id="UP000216189">
    <property type="component" value="Unassembled WGS sequence"/>
</dbReference>
<evidence type="ECO:0000256" key="10">
    <source>
        <dbReference type="RuleBase" id="RU362081"/>
    </source>
</evidence>
<evidence type="ECO:0000256" key="6">
    <source>
        <dbReference type="ARBA" id="ARBA00022989"/>
    </source>
</evidence>
<keyword evidence="10" id="KW-0547">Nucleotide-binding</keyword>
<dbReference type="Pfam" id="PF00702">
    <property type="entry name" value="Hydrolase"/>
    <property type="match status" value="1"/>
</dbReference>
<reference evidence="12 13" key="1">
    <citation type="submission" date="2017-08" db="EMBL/GenBank/DDBJ databases">
        <title>Comparative genomics of non-oral Prevotella species.</title>
        <authorList>
            <person name="Accetto T."/>
            <person name="Nograsek B."/>
            <person name="Avgustin G."/>
        </authorList>
    </citation>
    <scope>NUCLEOTIDE SEQUENCE [LARGE SCALE GENOMIC DNA]</scope>
    <source>
        <strain evidence="12 13">TC1-1</strain>
    </source>
</reference>
<comment type="catalytic activity">
    <reaction evidence="9">
        <text>Zn(2+)(in) + ATP + H2O = Zn(2+)(out) + ADP + phosphate + H(+)</text>
        <dbReference type="Rhea" id="RHEA:20621"/>
        <dbReference type="ChEBI" id="CHEBI:15377"/>
        <dbReference type="ChEBI" id="CHEBI:15378"/>
        <dbReference type="ChEBI" id="CHEBI:29105"/>
        <dbReference type="ChEBI" id="CHEBI:30616"/>
        <dbReference type="ChEBI" id="CHEBI:43474"/>
        <dbReference type="ChEBI" id="CHEBI:456216"/>
        <dbReference type="EC" id="7.2.2.12"/>
    </reaction>
</comment>
<dbReference type="SFLD" id="SFLDF00027">
    <property type="entry name" value="p-type_atpase"/>
    <property type="match status" value="1"/>
</dbReference>
<evidence type="ECO:0000256" key="3">
    <source>
        <dbReference type="ARBA" id="ARBA00022692"/>
    </source>
</evidence>
<feature type="transmembrane region" description="Helical" evidence="10">
    <location>
        <begin position="584"/>
        <end position="600"/>
    </location>
</feature>
<evidence type="ECO:0000313" key="12">
    <source>
        <dbReference type="EMBL" id="OYP57107.1"/>
    </source>
</evidence>
<evidence type="ECO:0000256" key="7">
    <source>
        <dbReference type="ARBA" id="ARBA00023136"/>
    </source>
</evidence>
<keyword evidence="10" id="KW-0067">ATP-binding</keyword>
<dbReference type="InterPro" id="IPR023298">
    <property type="entry name" value="ATPase_P-typ_TM_dom_sf"/>
</dbReference>
<keyword evidence="5" id="KW-1278">Translocase</keyword>
<dbReference type="InterPro" id="IPR008250">
    <property type="entry name" value="ATPase_P-typ_transduc_dom_A_sf"/>
</dbReference>
<dbReference type="PANTHER" id="PTHR48085:SF5">
    <property type="entry name" value="CADMIUM_ZINC-TRANSPORTING ATPASE HMA4-RELATED"/>
    <property type="match status" value="1"/>
</dbReference>
<dbReference type="NCBIfam" id="TIGR01494">
    <property type="entry name" value="ATPase_P-type"/>
    <property type="match status" value="1"/>
</dbReference>
<dbReference type="EMBL" id="NPJF01000009">
    <property type="protein sequence ID" value="OYP57107.1"/>
    <property type="molecule type" value="Genomic_DNA"/>
</dbReference>
<comment type="similarity">
    <text evidence="2 10">Belongs to the cation transport ATPase (P-type) (TC 3.A.3) family. Type IB subfamily.</text>
</comment>
<dbReference type="PRINTS" id="PR00120">
    <property type="entry name" value="HATPASE"/>
</dbReference>
<dbReference type="InterPro" id="IPR044492">
    <property type="entry name" value="P_typ_ATPase_HD_dom"/>
</dbReference>
<feature type="transmembrane region" description="Helical" evidence="10">
    <location>
        <begin position="233"/>
        <end position="255"/>
    </location>
</feature>
<keyword evidence="6 10" id="KW-1133">Transmembrane helix</keyword>
<dbReference type="Gene3D" id="2.70.150.10">
    <property type="entry name" value="Calcium-transporting ATPase, cytoplasmic transduction domain A"/>
    <property type="match status" value="1"/>
</dbReference>
<dbReference type="SUPFAM" id="SSF81653">
    <property type="entry name" value="Calcium ATPase, transduction domain A"/>
    <property type="match status" value="1"/>
</dbReference>
<dbReference type="Pfam" id="PF00122">
    <property type="entry name" value="E1-E2_ATPase"/>
    <property type="match status" value="1"/>
</dbReference>
<keyword evidence="7 10" id="KW-0472">Membrane</keyword>
<evidence type="ECO:0000313" key="13">
    <source>
        <dbReference type="Proteomes" id="UP000216189"/>
    </source>
</evidence>
<dbReference type="NCBIfam" id="TIGR01525">
    <property type="entry name" value="ATPase-IB_hvy"/>
    <property type="match status" value="1"/>
</dbReference>
<dbReference type="PROSITE" id="PS00154">
    <property type="entry name" value="ATPASE_E1_E2"/>
    <property type="match status" value="1"/>
</dbReference>
<evidence type="ECO:0000256" key="8">
    <source>
        <dbReference type="ARBA" id="ARBA00039097"/>
    </source>
</evidence>
<dbReference type="SUPFAM" id="SSF81665">
    <property type="entry name" value="Calcium ATPase, transmembrane domain M"/>
    <property type="match status" value="1"/>
</dbReference>
<organism evidence="12 13">
    <name type="scientific">Segatella bryantii</name>
    <name type="common">Prevotella bryantii</name>
    <dbReference type="NCBI Taxonomy" id="77095"/>
    <lineage>
        <taxon>Bacteria</taxon>
        <taxon>Pseudomonadati</taxon>
        <taxon>Bacteroidota</taxon>
        <taxon>Bacteroidia</taxon>
        <taxon>Bacteroidales</taxon>
        <taxon>Prevotellaceae</taxon>
        <taxon>Segatella</taxon>
    </lineage>
</organism>
<feature type="transmembrane region" description="Helical" evidence="10">
    <location>
        <begin position="275"/>
        <end position="299"/>
    </location>
</feature>
<dbReference type="PRINTS" id="PR00119">
    <property type="entry name" value="CATATPASE"/>
</dbReference>
<dbReference type="NCBIfam" id="TIGR01512">
    <property type="entry name" value="ATPase-IB2_Cd"/>
    <property type="match status" value="1"/>
</dbReference>
<evidence type="ECO:0000256" key="9">
    <source>
        <dbReference type="ARBA" id="ARBA00047308"/>
    </source>
</evidence>